<dbReference type="PRINTS" id="PR00080">
    <property type="entry name" value="SDRFAMILY"/>
</dbReference>
<dbReference type="PANTHER" id="PTHR42760">
    <property type="entry name" value="SHORT-CHAIN DEHYDROGENASES/REDUCTASES FAMILY MEMBER"/>
    <property type="match status" value="1"/>
</dbReference>
<dbReference type="NCBIfam" id="NF009466">
    <property type="entry name" value="PRK12826.1-2"/>
    <property type="match status" value="1"/>
</dbReference>
<comment type="similarity">
    <text evidence="1">Belongs to the short-chain dehydrogenases/reductases (SDR) family.</text>
</comment>
<dbReference type="EMBL" id="CP031598">
    <property type="protein sequence ID" value="QEW25176.1"/>
    <property type="molecule type" value="Genomic_DNA"/>
</dbReference>
<sequence length="259" mass="27558">MIEQKLRDKRAIVTAGASGIGRVIAERLRAAGARVAVCDIEEAALRAVKDAWPDVIAVRCDVSDPEAVETAMDEMLARLGGVDILVNNAGSAGPTACVEDIDVTEWDQAIRVNLNSQFLFTRGVVPAMKRQESGVIFNMSSAAGRLGMPMRSPYVAAKWAVIGLTQTLAMELGPSNIRVNAILPGSVRGDRMTRVMQAKAEATGQSVRDIEAEETAAMSLGRMIEPDEIADLVVYVASDSGRSISGQSLGVCGNTEILR</sequence>
<organism evidence="3 4">
    <name type="scientific">Roseovarius indicus</name>
    <dbReference type="NCBI Taxonomy" id="540747"/>
    <lineage>
        <taxon>Bacteria</taxon>
        <taxon>Pseudomonadati</taxon>
        <taxon>Pseudomonadota</taxon>
        <taxon>Alphaproteobacteria</taxon>
        <taxon>Rhodobacterales</taxon>
        <taxon>Roseobacteraceae</taxon>
        <taxon>Roseovarius</taxon>
    </lineage>
</organism>
<dbReference type="InterPro" id="IPR020904">
    <property type="entry name" value="Sc_DH/Rdtase_CS"/>
</dbReference>
<dbReference type="Pfam" id="PF13561">
    <property type="entry name" value="adh_short_C2"/>
    <property type="match status" value="1"/>
</dbReference>
<accession>A0A5P3A8W4</accession>
<proteinExistence type="inferred from homology"/>
<dbReference type="InterPro" id="IPR036291">
    <property type="entry name" value="NAD(P)-bd_dom_sf"/>
</dbReference>
<dbReference type="AlphaFoldDB" id="A0A5P3A8W4"/>
<evidence type="ECO:0000313" key="4">
    <source>
        <dbReference type="Proteomes" id="UP000325785"/>
    </source>
</evidence>
<dbReference type="EC" id="1.1.1.311" evidence="3"/>
<dbReference type="SUPFAM" id="SSF51735">
    <property type="entry name" value="NAD(P)-binding Rossmann-fold domains"/>
    <property type="match status" value="1"/>
</dbReference>
<name>A0A5P3A8W4_9RHOB</name>
<evidence type="ECO:0000313" key="3">
    <source>
        <dbReference type="EMBL" id="QEW25176.1"/>
    </source>
</evidence>
<dbReference type="RefSeq" id="WP_236553377.1">
    <property type="nucleotide sequence ID" value="NZ_CP031598.1"/>
</dbReference>
<dbReference type="GO" id="GO:0016616">
    <property type="term" value="F:oxidoreductase activity, acting on the CH-OH group of donors, NAD or NADP as acceptor"/>
    <property type="evidence" value="ECO:0007669"/>
    <property type="project" value="TreeGrafter"/>
</dbReference>
<dbReference type="GO" id="GO:0018449">
    <property type="term" value="F:1-phenylethanol dehydrogenase activity"/>
    <property type="evidence" value="ECO:0007669"/>
    <property type="project" value="UniProtKB-EC"/>
</dbReference>
<dbReference type="Proteomes" id="UP000325785">
    <property type="component" value="Chromosome"/>
</dbReference>
<dbReference type="Gene3D" id="3.40.50.720">
    <property type="entry name" value="NAD(P)-binding Rossmann-like Domain"/>
    <property type="match status" value="1"/>
</dbReference>
<evidence type="ECO:0000256" key="2">
    <source>
        <dbReference type="ARBA" id="ARBA00023002"/>
    </source>
</evidence>
<dbReference type="PANTHER" id="PTHR42760:SF133">
    <property type="entry name" value="3-OXOACYL-[ACYL-CARRIER-PROTEIN] REDUCTASE"/>
    <property type="match status" value="1"/>
</dbReference>
<protein>
    <submittedName>
        <fullName evidence="3">(S)-1-Phenylethanol dehydrogenase</fullName>
        <ecNumber evidence="3">1.1.1.311</ecNumber>
    </submittedName>
</protein>
<gene>
    <name evidence="3" type="primary">ped_1</name>
    <name evidence="3" type="ORF">RIdsm_00961</name>
</gene>
<reference evidence="3 4" key="1">
    <citation type="submission" date="2018-08" db="EMBL/GenBank/DDBJ databases">
        <title>Genetic Globetrotter - A new plasmid hitch-hiking vast phylogenetic and geographic distances.</title>
        <authorList>
            <person name="Vollmers J."/>
            <person name="Petersen J."/>
        </authorList>
    </citation>
    <scope>NUCLEOTIDE SEQUENCE [LARGE SCALE GENOMIC DNA]</scope>
    <source>
        <strain evidence="3 4">DSM 26383</strain>
    </source>
</reference>
<dbReference type="KEGG" id="rid:RIdsm_00961"/>
<dbReference type="FunFam" id="3.40.50.720:FF:000084">
    <property type="entry name" value="Short-chain dehydrogenase reductase"/>
    <property type="match status" value="1"/>
</dbReference>
<dbReference type="CDD" id="cd05233">
    <property type="entry name" value="SDR_c"/>
    <property type="match status" value="1"/>
</dbReference>
<dbReference type="PROSITE" id="PS00061">
    <property type="entry name" value="ADH_SHORT"/>
    <property type="match status" value="1"/>
</dbReference>
<dbReference type="PRINTS" id="PR00081">
    <property type="entry name" value="GDHRDH"/>
</dbReference>
<keyword evidence="2 3" id="KW-0560">Oxidoreductase</keyword>
<evidence type="ECO:0000256" key="1">
    <source>
        <dbReference type="ARBA" id="ARBA00006484"/>
    </source>
</evidence>
<dbReference type="InterPro" id="IPR002347">
    <property type="entry name" value="SDR_fam"/>
</dbReference>